<evidence type="ECO:0000313" key="6">
    <source>
        <dbReference type="EMBL" id="KLL11874.1"/>
    </source>
</evidence>
<dbReference type="EMBL" id="JWIO01000010">
    <property type="protein sequence ID" value="KLL11874.1"/>
    <property type="molecule type" value="Genomic_DNA"/>
</dbReference>
<keyword evidence="3" id="KW-0274">FAD</keyword>
<dbReference type="InterPro" id="IPR016171">
    <property type="entry name" value="Vanillyl_alc_oxidase_C-sub2"/>
</dbReference>
<comment type="caution">
    <text evidence="6">The sequence shown here is derived from an EMBL/GenBank/DDBJ whole genome shotgun (WGS) entry which is preliminary data.</text>
</comment>
<proteinExistence type="predicted"/>
<name>A0ABR5F565_9ACTN</name>
<dbReference type="RefSeq" id="WP_047222568.1">
    <property type="nucleotide sequence ID" value="NZ_JWIO01000010.1"/>
</dbReference>
<dbReference type="InterPro" id="IPR004113">
    <property type="entry name" value="FAD-bd_oxidored_4_C"/>
</dbReference>
<dbReference type="PANTHER" id="PTHR42934:SF2">
    <property type="entry name" value="GLYCOLATE OXIDASE SUBUNIT GLCD"/>
    <property type="match status" value="1"/>
</dbReference>
<gene>
    <name evidence="6" type="ORF">FrCorBMG51_08650</name>
</gene>
<comment type="cofactor">
    <cofactor evidence="1">
        <name>FAD</name>
        <dbReference type="ChEBI" id="CHEBI:57692"/>
    </cofactor>
</comment>
<organism evidence="6 7">
    <name type="scientific">Protofrankia coriariae</name>
    <dbReference type="NCBI Taxonomy" id="1562887"/>
    <lineage>
        <taxon>Bacteria</taxon>
        <taxon>Bacillati</taxon>
        <taxon>Actinomycetota</taxon>
        <taxon>Actinomycetes</taxon>
        <taxon>Frankiales</taxon>
        <taxon>Frankiaceae</taxon>
        <taxon>Protofrankia</taxon>
    </lineage>
</organism>
<dbReference type="InterPro" id="IPR016164">
    <property type="entry name" value="FAD-linked_Oxase-like_C"/>
</dbReference>
<protein>
    <submittedName>
        <fullName evidence="6">FAD-linked oxidase</fullName>
    </submittedName>
</protein>
<reference evidence="6 7" key="1">
    <citation type="submission" date="2014-12" db="EMBL/GenBank/DDBJ databases">
        <title>Frankia sp. BMG5.1 draft genome.</title>
        <authorList>
            <person name="Gtari M."/>
            <person name="Ghodhbane-Gtari F."/>
            <person name="Nouioui I."/>
            <person name="Ktari A."/>
            <person name="Hezbri K."/>
            <person name="Mimouni W."/>
            <person name="Sbissi I."/>
            <person name="Ayari A."/>
            <person name="Yamanaka T."/>
            <person name="Normand P."/>
            <person name="Tisa L.S."/>
            <person name="Boudabous A."/>
        </authorList>
    </citation>
    <scope>NUCLEOTIDE SEQUENCE [LARGE SCALE GENOMIC DNA]</scope>
    <source>
        <strain evidence="6 7">BMG5.1</strain>
    </source>
</reference>
<dbReference type="Pfam" id="PF01565">
    <property type="entry name" value="FAD_binding_4"/>
    <property type="match status" value="1"/>
</dbReference>
<evidence type="ECO:0000313" key="7">
    <source>
        <dbReference type="Proteomes" id="UP000035425"/>
    </source>
</evidence>
<dbReference type="Proteomes" id="UP000035425">
    <property type="component" value="Unassembled WGS sequence"/>
</dbReference>
<keyword evidence="4" id="KW-0560">Oxidoreductase</keyword>
<feature type="domain" description="FAD-binding PCMH-type" evidence="5">
    <location>
        <begin position="40"/>
        <end position="219"/>
    </location>
</feature>
<dbReference type="PANTHER" id="PTHR42934">
    <property type="entry name" value="GLYCOLATE OXIDASE SUBUNIT GLCD"/>
    <property type="match status" value="1"/>
</dbReference>
<dbReference type="PROSITE" id="PS51387">
    <property type="entry name" value="FAD_PCMH"/>
    <property type="match status" value="1"/>
</dbReference>
<evidence type="ECO:0000256" key="1">
    <source>
        <dbReference type="ARBA" id="ARBA00001974"/>
    </source>
</evidence>
<evidence type="ECO:0000256" key="4">
    <source>
        <dbReference type="ARBA" id="ARBA00023002"/>
    </source>
</evidence>
<evidence type="ECO:0000259" key="5">
    <source>
        <dbReference type="PROSITE" id="PS51387"/>
    </source>
</evidence>
<dbReference type="Gene3D" id="3.30.70.2740">
    <property type="match status" value="1"/>
</dbReference>
<keyword evidence="7" id="KW-1185">Reference proteome</keyword>
<dbReference type="InterPro" id="IPR016169">
    <property type="entry name" value="FAD-bd_PCMH_sub2"/>
</dbReference>
<dbReference type="SUPFAM" id="SSF55103">
    <property type="entry name" value="FAD-linked oxidases, C-terminal domain"/>
    <property type="match status" value="1"/>
</dbReference>
<dbReference type="Gene3D" id="3.30.465.10">
    <property type="match status" value="1"/>
</dbReference>
<sequence length="463" mass="48055">MRTTGETLAATLAAELPDGAVVTDPDLLVPYRHDQASGTEAGQPAVAVFPRGTEQVQAVMRVAHGRGVPVVPRGAGSGLSGGANAIDGCVLLCLERMDAIRDIRPADGYAVVEPGVINQRLREAAAAHGLWYAPDPASRDWCTIGGNIATNAGGLCCVKYGSTRDSVLGLEVVLADGRVTRVGRRALKGVAGYDLVSLFVGSEGTLGVITEARLRLRPLPAAPTTTVAVFPDLASAGRAVEKIMNVATPSLLELMDATTLAAVERFQPMGLDASAAALLLAQSDLPGQAGTAEAEAVASVCEAAGATESYRSEDAAQADMLLAARRLAFPALEHLGAWLLDDIAVPRSRIVETISGVERIAATRDVVIGTFGHAGDGNLHPMIVYPRDDPDAERRALAAFDDLLGLALRVGGTVSGEHGVGVLKRRGLADELDPVARSLHTSIKQALDPTGILNPGKALPLRP</sequence>
<dbReference type="InterPro" id="IPR036318">
    <property type="entry name" value="FAD-bd_PCMH-like_sf"/>
</dbReference>
<dbReference type="InterPro" id="IPR016166">
    <property type="entry name" value="FAD-bd_PCMH"/>
</dbReference>
<evidence type="ECO:0000256" key="3">
    <source>
        <dbReference type="ARBA" id="ARBA00022827"/>
    </source>
</evidence>
<keyword evidence="2" id="KW-0285">Flavoprotein</keyword>
<accession>A0ABR5F565</accession>
<dbReference type="Pfam" id="PF02913">
    <property type="entry name" value="FAD-oxidase_C"/>
    <property type="match status" value="1"/>
</dbReference>
<dbReference type="SUPFAM" id="SSF56176">
    <property type="entry name" value="FAD-binding/transporter-associated domain-like"/>
    <property type="match status" value="1"/>
</dbReference>
<dbReference type="Gene3D" id="1.10.45.10">
    <property type="entry name" value="Vanillyl-alcohol Oxidase, Chain A, domain 4"/>
    <property type="match status" value="1"/>
</dbReference>
<dbReference type="InterPro" id="IPR051914">
    <property type="entry name" value="FAD-linked_OxidoTrans_Type4"/>
</dbReference>
<evidence type="ECO:0000256" key="2">
    <source>
        <dbReference type="ARBA" id="ARBA00022630"/>
    </source>
</evidence>
<dbReference type="InterPro" id="IPR006094">
    <property type="entry name" value="Oxid_FAD_bind_N"/>
</dbReference>